<reference evidence="1" key="1">
    <citation type="submission" date="2020-02" db="EMBL/GenBank/DDBJ databases">
        <title>Draft genome sequence of Candidatus Afipia apatlaquensis IBT-C3, a potential strain for decolorization of textile dyes.</title>
        <authorList>
            <person name="Sanchez-Reyes A."/>
            <person name="Breton-Deval L."/>
            <person name="Mangelson H."/>
            <person name="Sanchez-Flores A."/>
        </authorList>
    </citation>
    <scope>NUCLEOTIDE SEQUENCE [LARGE SCALE GENOMIC DNA]</scope>
    <source>
        <strain evidence="1">IBT-C3</strain>
    </source>
</reference>
<evidence type="ECO:0000313" key="1">
    <source>
        <dbReference type="EMBL" id="NGX97607.1"/>
    </source>
</evidence>
<dbReference type="Gene3D" id="3.10.450.50">
    <property type="match status" value="1"/>
</dbReference>
<name>A0A7C9VH14_9BRAD</name>
<protein>
    <submittedName>
        <fullName evidence="1">Uncharacterized protein</fullName>
    </submittedName>
</protein>
<dbReference type="AlphaFoldDB" id="A0A7C9VH14"/>
<dbReference type="SUPFAM" id="SSF54427">
    <property type="entry name" value="NTF2-like"/>
    <property type="match status" value="1"/>
</dbReference>
<dbReference type="EMBL" id="JAAMRR010001080">
    <property type="protein sequence ID" value="NGX97607.1"/>
    <property type="molecule type" value="Genomic_DNA"/>
</dbReference>
<sequence length="170" mass="19083">MQKNAPLEAEHIRNKLSRPEVVGEIQSTIAHANYLMDAEKFVDWLALTHSTFTYGIYAFSPEIQGEVVLMEKDRAGLKLLFDQLTMHERYPDKFRRIVGGSFLSGMFDNGCSAVTAISVYHTNVAGVSALFCVGTYEDTFVLTEESRFALAARKVTLDTRRLPFGSHIPM</sequence>
<gene>
    <name evidence="1" type="ORF">G4V63_21100</name>
</gene>
<comment type="caution">
    <text evidence="1">The sequence shown here is derived from an EMBL/GenBank/DDBJ whole genome shotgun (WGS) entry which is preliminary data.</text>
</comment>
<accession>A0A7C9VH14</accession>
<keyword evidence="2" id="KW-1185">Reference proteome</keyword>
<organism evidence="1 2">
    <name type="scientific">Candidatus Afipia apatlaquensis</name>
    <dbReference type="NCBI Taxonomy" id="2712852"/>
    <lineage>
        <taxon>Bacteria</taxon>
        <taxon>Pseudomonadati</taxon>
        <taxon>Pseudomonadota</taxon>
        <taxon>Alphaproteobacteria</taxon>
        <taxon>Hyphomicrobiales</taxon>
        <taxon>Nitrobacteraceae</taxon>
        <taxon>Afipia</taxon>
    </lineage>
</organism>
<evidence type="ECO:0000313" key="2">
    <source>
        <dbReference type="Proteomes" id="UP000480266"/>
    </source>
</evidence>
<proteinExistence type="predicted"/>
<dbReference type="InterPro" id="IPR032710">
    <property type="entry name" value="NTF2-like_dom_sf"/>
</dbReference>
<dbReference type="Proteomes" id="UP000480266">
    <property type="component" value="Unassembled WGS sequence"/>
</dbReference>